<dbReference type="PANTHER" id="PTHR21666">
    <property type="entry name" value="PEPTIDASE-RELATED"/>
    <property type="match status" value="1"/>
</dbReference>
<keyword evidence="7" id="KW-1133">Transmembrane helix</keyword>
<keyword evidence="7" id="KW-0472">Membrane</keyword>
<dbReference type="InterPro" id="IPR050570">
    <property type="entry name" value="Cell_wall_metabolism_enzyme"/>
</dbReference>
<dbReference type="CDD" id="cd12797">
    <property type="entry name" value="M23_peptidase"/>
    <property type="match status" value="1"/>
</dbReference>
<evidence type="ECO:0000256" key="1">
    <source>
        <dbReference type="ARBA" id="ARBA00001947"/>
    </source>
</evidence>
<dbReference type="Proteomes" id="UP001597173">
    <property type="component" value="Unassembled WGS sequence"/>
</dbReference>
<evidence type="ECO:0000259" key="8">
    <source>
        <dbReference type="Pfam" id="PF01551"/>
    </source>
</evidence>
<feature type="domain" description="M23ase beta-sheet core" evidence="8">
    <location>
        <begin position="324"/>
        <end position="418"/>
    </location>
</feature>
<dbReference type="EC" id="3.4.24.-" evidence="9"/>
<keyword evidence="2" id="KW-0645">Protease</keyword>
<evidence type="ECO:0000256" key="6">
    <source>
        <dbReference type="ARBA" id="ARBA00023049"/>
    </source>
</evidence>
<dbReference type="Gene3D" id="2.70.70.10">
    <property type="entry name" value="Glucose Permease (Domain IIA)"/>
    <property type="match status" value="1"/>
</dbReference>
<keyword evidence="6" id="KW-0482">Metalloprotease</keyword>
<reference evidence="10" key="1">
    <citation type="journal article" date="2019" name="Int. J. Syst. Evol. Microbiol.">
        <title>The Global Catalogue of Microorganisms (GCM) 10K type strain sequencing project: providing services to taxonomists for standard genome sequencing and annotation.</title>
        <authorList>
            <consortium name="The Broad Institute Genomics Platform"/>
            <consortium name="The Broad Institute Genome Sequencing Center for Infectious Disease"/>
            <person name="Wu L."/>
            <person name="Ma J."/>
        </authorList>
    </citation>
    <scope>NUCLEOTIDE SEQUENCE [LARGE SCALE GENOMIC DNA]</scope>
    <source>
        <strain evidence="10">CCUG 55609</strain>
    </source>
</reference>
<comment type="caution">
    <text evidence="9">The sequence shown here is derived from an EMBL/GenBank/DDBJ whole genome shotgun (WGS) entry which is preliminary data.</text>
</comment>
<evidence type="ECO:0000256" key="7">
    <source>
        <dbReference type="SAM" id="Phobius"/>
    </source>
</evidence>
<evidence type="ECO:0000313" key="9">
    <source>
        <dbReference type="EMBL" id="MFD1326585.1"/>
    </source>
</evidence>
<dbReference type="InterPro" id="IPR011055">
    <property type="entry name" value="Dup_hybrid_motif"/>
</dbReference>
<comment type="cofactor">
    <cofactor evidence="1">
        <name>Zn(2+)</name>
        <dbReference type="ChEBI" id="CHEBI:29105"/>
    </cofactor>
</comment>
<dbReference type="Pfam" id="PF01551">
    <property type="entry name" value="Peptidase_M23"/>
    <property type="match status" value="1"/>
</dbReference>
<sequence length="433" mass="46567">MADRPENRVFGKREQQHIIILASGDKIRHMTVRPWMTAVAMCFAGMFTVGYLAATSYLVLRDGLIGATMARQARMQHDYEDRISALRAQVDRVTSRQLLDQQIVEDKVEKLLQQQLALTERNGKLDTLLSRAGSSGVSEPSLEEPAVEAEPLAYGRRADAAAGLKAIDKLLGRETAEATRKASIAPLAYAAPGESVADRTDRMFSSLTLSLKDVEREQMTRIRALTDGAAEMADAIQSIVGHMGIDLQSQIAADNASAIGGPFVEPQTDDAFVSSLGELDNALNRLDTVRNTARKLPFATPAPRGDITSRFGNRTDPFLGRLALHAGIDFRLPTGSEVRATGSGTVVSAGRNGGYGNLVEIDHGGGLVTRYAHLSRILTKVGETVETGDIVGLSGSTGRSTGPHLHYEVRQDGRASDPARFIAAGTKLSAYLN</sequence>
<dbReference type="PANTHER" id="PTHR21666:SF288">
    <property type="entry name" value="CELL DIVISION PROTEIN YTFB"/>
    <property type="match status" value="1"/>
</dbReference>
<gene>
    <name evidence="9" type="ORF">ACFQ33_01555</name>
</gene>
<name>A0ABW3YSN4_MYCRA</name>
<dbReference type="SUPFAM" id="SSF51261">
    <property type="entry name" value="Duplicated hybrid motif"/>
    <property type="match status" value="1"/>
</dbReference>
<evidence type="ECO:0000256" key="2">
    <source>
        <dbReference type="ARBA" id="ARBA00022670"/>
    </source>
</evidence>
<keyword evidence="7" id="KW-0812">Transmembrane</keyword>
<keyword evidence="10" id="KW-1185">Reference proteome</keyword>
<evidence type="ECO:0000256" key="5">
    <source>
        <dbReference type="ARBA" id="ARBA00022833"/>
    </source>
</evidence>
<dbReference type="RefSeq" id="WP_374838094.1">
    <property type="nucleotide sequence ID" value="NZ_JBHEEW010000006.1"/>
</dbReference>
<evidence type="ECO:0000256" key="4">
    <source>
        <dbReference type="ARBA" id="ARBA00022801"/>
    </source>
</evidence>
<keyword evidence="4 9" id="KW-0378">Hydrolase</keyword>
<organism evidence="9 10">
    <name type="scientific">Mycoplana ramosa</name>
    <name type="common">Mycoplana bullata</name>
    <dbReference type="NCBI Taxonomy" id="40837"/>
    <lineage>
        <taxon>Bacteria</taxon>
        <taxon>Pseudomonadati</taxon>
        <taxon>Pseudomonadota</taxon>
        <taxon>Alphaproteobacteria</taxon>
        <taxon>Hyphomicrobiales</taxon>
        <taxon>Rhizobiaceae</taxon>
        <taxon>Mycoplana</taxon>
    </lineage>
</organism>
<keyword evidence="3" id="KW-0479">Metal-binding</keyword>
<evidence type="ECO:0000313" key="10">
    <source>
        <dbReference type="Proteomes" id="UP001597173"/>
    </source>
</evidence>
<dbReference type="EMBL" id="JBHTNF010000001">
    <property type="protein sequence ID" value="MFD1326585.1"/>
    <property type="molecule type" value="Genomic_DNA"/>
</dbReference>
<proteinExistence type="predicted"/>
<protein>
    <submittedName>
        <fullName evidence="9">M23 family metallopeptidase</fullName>
        <ecNumber evidence="9">3.4.24.-</ecNumber>
    </submittedName>
</protein>
<dbReference type="InterPro" id="IPR016047">
    <property type="entry name" value="M23ase_b-sheet_dom"/>
</dbReference>
<evidence type="ECO:0000256" key="3">
    <source>
        <dbReference type="ARBA" id="ARBA00022723"/>
    </source>
</evidence>
<dbReference type="GO" id="GO:0016787">
    <property type="term" value="F:hydrolase activity"/>
    <property type="evidence" value="ECO:0007669"/>
    <property type="project" value="UniProtKB-KW"/>
</dbReference>
<keyword evidence="5" id="KW-0862">Zinc</keyword>
<accession>A0ABW3YSN4</accession>
<feature type="transmembrane region" description="Helical" evidence="7">
    <location>
        <begin position="35"/>
        <end position="60"/>
    </location>
</feature>